<organism evidence="2 3">
    <name type="scientific">Mycoplasma ovis str. Michigan</name>
    <dbReference type="NCBI Taxonomy" id="1415773"/>
    <lineage>
        <taxon>Bacteria</taxon>
        <taxon>Bacillati</taxon>
        <taxon>Mycoplasmatota</taxon>
        <taxon>Mollicutes</taxon>
        <taxon>Mycoplasmataceae</taxon>
        <taxon>Mycoplasma</taxon>
    </lineage>
</organism>
<gene>
    <name evidence="2" type="ORF">OVS_04230</name>
</gene>
<keyword evidence="3" id="KW-1185">Reference proteome</keyword>
<feature type="region of interest" description="Disordered" evidence="1">
    <location>
        <begin position="26"/>
        <end position="163"/>
    </location>
</feature>
<accession>A0ABM5P299</accession>
<evidence type="ECO:0000256" key="1">
    <source>
        <dbReference type="SAM" id="MobiDB-lite"/>
    </source>
</evidence>
<protein>
    <submittedName>
        <fullName evidence="2">Uncharacterized protein</fullName>
    </submittedName>
</protein>
<feature type="compositionally biased region" description="Acidic residues" evidence="1">
    <location>
        <begin position="40"/>
        <end position="51"/>
    </location>
</feature>
<proteinExistence type="predicted"/>
<evidence type="ECO:0000313" key="3">
    <source>
        <dbReference type="Proteomes" id="UP000018745"/>
    </source>
</evidence>
<reference evidence="2 3" key="1">
    <citation type="journal article" date="2014" name="Genome Announc.">
        <title>Complete Genome Sequence of Mycoplasma ovis Strain Michigan, a Hemoplasma of Sheep with Two Distinct 16S rRNA Genes.</title>
        <authorList>
            <person name="Deshuillers P.L."/>
            <person name="Santos A.P."/>
            <person name="do Nascimento N.C."/>
            <person name="Hampel J.A."/>
            <person name="Bergin I.L."/>
            <person name="Dyson M.C."/>
            <person name="Messick J.B."/>
        </authorList>
    </citation>
    <scope>NUCLEOTIDE SEQUENCE [LARGE SCALE GENOMIC DNA]</scope>
    <source>
        <strain evidence="2 3">Michigan</strain>
    </source>
</reference>
<feature type="compositionally biased region" description="Basic and acidic residues" evidence="1">
    <location>
        <begin position="151"/>
        <end position="162"/>
    </location>
</feature>
<dbReference type="EMBL" id="CP006935">
    <property type="protein sequence ID" value="AHC40573.1"/>
    <property type="molecule type" value="Genomic_DNA"/>
</dbReference>
<feature type="compositionally biased region" description="Basic and acidic residues" evidence="1">
    <location>
        <begin position="73"/>
        <end position="110"/>
    </location>
</feature>
<name>A0ABM5P299_9MOLU</name>
<sequence>MSSLGLGSGLTGTLFAVSSHNYPQENVVQVEDDVSRNVEGDVETQESEEFDATSGVKENVDVQGLESQAELQIPEKDNQHNEGSRKDFKLQTEEVAKNEMEPQEDKGKQDEEPEGAILPKSLETSSDKSETTSVASEQVPKETFPKTSPETTKESTRADQAIHSKGNGFSFQKKESSDILAEGYEWSVKECDRNEKEGLMTFSCRQIDVSTPNTLITFSLSPNSIPELKDKDWSKLRELSISSPNLDNEITLKLVFEDGYSQKQVDILLKEFKDSKSN</sequence>
<evidence type="ECO:0000313" key="2">
    <source>
        <dbReference type="EMBL" id="AHC40573.1"/>
    </source>
</evidence>
<dbReference type="Proteomes" id="UP000018745">
    <property type="component" value="Chromosome"/>
</dbReference>